<evidence type="ECO:0000256" key="9">
    <source>
        <dbReference type="ARBA" id="ARBA00050268"/>
    </source>
</evidence>
<dbReference type="Pfam" id="PF02771">
    <property type="entry name" value="Acyl-CoA_dh_N"/>
    <property type="match status" value="1"/>
</dbReference>
<name>A0A553P5R4_TIGCA</name>
<feature type="active site" description="Proton acceptor" evidence="14">
    <location>
        <position position="406"/>
    </location>
</feature>
<dbReference type="Proteomes" id="UP000318571">
    <property type="component" value="Chromosome 3"/>
</dbReference>
<evidence type="ECO:0000256" key="3">
    <source>
        <dbReference type="ARBA" id="ARBA00009347"/>
    </source>
</evidence>
<dbReference type="CDD" id="cd01162">
    <property type="entry name" value="IBD"/>
    <property type="match status" value="1"/>
</dbReference>
<dbReference type="GO" id="GO:0050660">
    <property type="term" value="F:flavin adenine dinucleotide binding"/>
    <property type="evidence" value="ECO:0007669"/>
    <property type="project" value="InterPro"/>
</dbReference>
<accession>A0A553P5R4</accession>
<evidence type="ECO:0000256" key="12">
    <source>
        <dbReference type="ARBA" id="ARBA00071686"/>
    </source>
</evidence>
<comment type="function">
    <text evidence="11">Isobutyryl-CoA dehydrogenase which catalyzes the conversion of 2-methylpropanoyl-CoA to (2E)-2-methylpropenoyl-CoA in the valine catabolic pathway. To a lesser extent, also able to catalyze the oxidation of (2S)-2-methylbutanoyl-CoA.</text>
</comment>
<dbReference type="InterPro" id="IPR037069">
    <property type="entry name" value="AcylCoA_DH/ox_N_sf"/>
</dbReference>
<dbReference type="InterPro" id="IPR009100">
    <property type="entry name" value="AcylCoA_DH/oxidase_NM_dom_sf"/>
</dbReference>
<evidence type="ECO:0000313" key="21">
    <source>
        <dbReference type="Proteomes" id="UP000318571"/>
    </source>
</evidence>
<dbReference type="Gene3D" id="2.40.110.10">
    <property type="entry name" value="Butyryl-CoA Dehydrogenase, subunit A, domain 2"/>
    <property type="match status" value="1"/>
</dbReference>
<dbReference type="InterPro" id="IPR036250">
    <property type="entry name" value="AcylCo_DH-like_C"/>
</dbReference>
<evidence type="ECO:0000256" key="6">
    <source>
        <dbReference type="ARBA" id="ARBA00022827"/>
    </source>
</evidence>
<keyword evidence="6 15" id="KW-0274">FAD</keyword>
<dbReference type="FunFam" id="1.20.140.10:FF:000001">
    <property type="entry name" value="Acyl-CoA dehydrogenase"/>
    <property type="match status" value="1"/>
</dbReference>
<evidence type="ECO:0000256" key="4">
    <source>
        <dbReference type="ARBA" id="ARBA00022456"/>
    </source>
</evidence>
<keyword evidence="4" id="KW-0101">Branched-chain amino acid catabolism</keyword>
<dbReference type="PIRSF" id="PIRSF016578">
    <property type="entry name" value="HsaA"/>
    <property type="match status" value="1"/>
</dbReference>
<dbReference type="Gene3D" id="1.20.140.10">
    <property type="entry name" value="Butyryl-CoA Dehydrogenase, subunit A, domain 3"/>
    <property type="match status" value="1"/>
</dbReference>
<keyword evidence="5 15" id="KW-0285">Flavoprotein</keyword>
<dbReference type="PROSITE" id="PS00072">
    <property type="entry name" value="ACYL_COA_DH_1"/>
    <property type="match status" value="1"/>
</dbReference>
<evidence type="ECO:0000259" key="19">
    <source>
        <dbReference type="Pfam" id="PF02771"/>
    </source>
</evidence>
<evidence type="ECO:0000256" key="1">
    <source>
        <dbReference type="ARBA" id="ARBA00001974"/>
    </source>
</evidence>
<dbReference type="InterPro" id="IPR006091">
    <property type="entry name" value="Acyl-CoA_Oxase/DH_mid-dom"/>
</dbReference>
<keyword evidence="21" id="KW-1185">Reference proteome</keyword>
<evidence type="ECO:0000256" key="14">
    <source>
        <dbReference type="PIRSR" id="PIRSR634178-1"/>
    </source>
</evidence>
<evidence type="ECO:0000259" key="18">
    <source>
        <dbReference type="Pfam" id="PF02770"/>
    </source>
</evidence>
<comment type="cofactor">
    <cofactor evidence="1 15">
        <name>FAD</name>
        <dbReference type="ChEBI" id="CHEBI:57692"/>
    </cofactor>
</comment>
<dbReference type="PANTHER" id="PTHR43831:SF1">
    <property type="entry name" value="ISOBUTYRYL-COA DEHYDROGENASE, MITOCHONDRIAL"/>
    <property type="match status" value="1"/>
</dbReference>
<dbReference type="InterPro" id="IPR013786">
    <property type="entry name" value="AcylCoA_DH/ox_N"/>
</dbReference>
<evidence type="ECO:0000256" key="11">
    <source>
        <dbReference type="ARBA" id="ARBA00055070"/>
    </source>
</evidence>
<comment type="similarity">
    <text evidence="3 15">Belongs to the acyl-CoA dehydrogenase family.</text>
</comment>
<comment type="caution">
    <text evidence="20">The sequence shown here is derived from an EMBL/GenBank/DDBJ whole genome shotgun (WGS) entry which is preliminary data.</text>
</comment>
<evidence type="ECO:0000259" key="17">
    <source>
        <dbReference type="Pfam" id="PF00441"/>
    </source>
</evidence>
<dbReference type="InterPro" id="IPR052547">
    <property type="entry name" value="Mito_Isobutyryl-CoADH"/>
</dbReference>
<evidence type="ECO:0000256" key="8">
    <source>
        <dbReference type="ARBA" id="ARBA00049552"/>
    </source>
</evidence>
<dbReference type="InterPro" id="IPR046373">
    <property type="entry name" value="Acyl-CoA_Oxase/DH_mid-dom_sf"/>
</dbReference>
<dbReference type="EMBL" id="VCGU01000007">
    <property type="protein sequence ID" value="TRY73029.1"/>
    <property type="molecule type" value="Genomic_DNA"/>
</dbReference>
<dbReference type="OrthoDB" id="10254877at2759"/>
<evidence type="ECO:0000256" key="13">
    <source>
        <dbReference type="ARBA" id="ARBA00076026"/>
    </source>
</evidence>
<comment type="catalytic activity">
    <reaction evidence="9">
        <text>propanoyl-CoA + oxidized [electron-transfer flavoprotein] + H(+) = acryloyl-CoA + reduced [electron-transfer flavoprotein]</text>
        <dbReference type="Rhea" id="RHEA:31287"/>
        <dbReference type="Rhea" id="RHEA-COMP:10685"/>
        <dbReference type="Rhea" id="RHEA-COMP:10686"/>
        <dbReference type="ChEBI" id="CHEBI:15378"/>
        <dbReference type="ChEBI" id="CHEBI:57367"/>
        <dbReference type="ChEBI" id="CHEBI:57392"/>
        <dbReference type="ChEBI" id="CHEBI:57692"/>
        <dbReference type="ChEBI" id="CHEBI:58307"/>
    </reaction>
    <physiologicalReaction direction="left-to-right" evidence="9">
        <dbReference type="Rhea" id="RHEA:31288"/>
    </physiologicalReaction>
</comment>
<dbReference type="AlphaFoldDB" id="A0A553P5R4"/>
<evidence type="ECO:0000256" key="5">
    <source>
        <dbReference type="ARBA" id="ARBA00022630"/>
    </source>
</evidence>
<feature type="region of interest" description="Disordered" evidence="16">
    <location>
        <begin position="26"/>
        <end position="51"/>
    </location>
</feature>
<dbReference type="STRING" id="6832.A0A553P5R4"/>
<dbReference type="Gene3D" id="1.10.540.10">
    <property type="entry name" value="Acyl-CoA dehydrogenase/oxidase, N-terminal domain"/>
    <property type="match status" value="1"/>
</dbReference>
<dbReference type="GO" id="GO:0009083">
    <property type="term" value="P:branched-chain amino acid catabolic process"/>
    <property type="evidence" value="ECO:0007669"/>
    <property type="project" value="UniProtKB-KW"/>
</dbReference>
<feature type="domain" description="Acyl-CoA dehydrogenase/oxidase N-terminal" evidence="19">
    <location>
        <begin position="50"/>
        <end position="161"/>
    </location>
</feature>
<comment type="catalytic activity">
    <reaction evidence="10">
        <text>2-methylpropanoyl-CoA + oxidized [electron-transfer flavoprotein] + H(+) = 2-methylpropenoyl-CoA + reduced [electron-transfer flavoprotein]</text>
        <dbReference type="Rhea" id="RHEA:44180"/>
        <dbReference type="Rhea" id="RHEA-COMP:10685"/>
        <dbReference type="Rhea" id="RHEA-COMP:10686"/>
        <dbReference type="ChEBI" id="CHEBI:15378"/>
        <dbReference type="ChEBI" id="CHEBI:57338"/>
        <dbReference type="ChEBI" id="CHEBI:57692"/>
        <dbReference type="ChEBI" id="CHEBI:58307"/>
        <dbReference type="ChEBI" id="CHEBI:62500"/>
        <dbReference type="EC" id="1.3.8.5"/>
    </reaction>
    <physiologicalReaction direction="left-to-right" evidence="10">
        <dbReference type="Rhea" id="RHEA:44181"/>
    </physiologicalReaction>
</comment>
<comment type="pathway">
    <text evidence="2">Amino-acid degradation; L-valine degradation.</text>
</comment>
<dbReference type="SUPFAM" id="SSF47203">
    <property type="entry name" value="Acyl-CoA dehydrogenase C-terminal domain-like"/>
    <property type="match status" value="1"/>
</dbReference>
<feature type="domain" description="Acyl-CoA dehydrogenase/oxidase C-terminal" evidence="17">
    <location>
        <begin position="271"/>
        <end position="420"/>
    </location>
</feature>
<dbReference type="InterPro" id="IPR034178">
    <property type="entry name" value="IBD"/>
</dbReference>
<dbReference type="PANTHER" id="PTHR43831">
    <property type="entry name" value="ISOBUTYRYL-COA DEHYDROGENASE"/>
    <property type="match status" value="1"/>
</dbReference>
<organism evidence="20 21">
    <name type="scientific">Tigriopus californicus</name>
    <name type="common">Marine copepod</name>
    <dbReference type="NCBI Taxonomy" id="6832"/>
    <lineage>
        <taxon>Eukaryota</taxon>
        <taxon>Metazoa</taxon>
        <taxon>Ecdysozoa</taxon>
        <taxon>Arthropoda</taxon>
        <taxon>Crustacea</taxon>
        <taxon>Multicrustacea</taxon>
        <taxon>Hexanauplia</taxon>
        <taxon>Copepoda</taxon>
        <taxon>Harpacticoida</taxon>
        <taxon>Harpacticidae</taxon>
        <taxon>Tigriopus</taxon>
    </lineage>
</organism>
<feature type="domain" description="Acyl-CoA oxidase/dehydrogenase middle" evidence="18">
    <location>
        <begin position="166"/>
        <end position="259"/>
    </location>
</feature>
<evidence type="ECO:0000256" key="10">
    <source>
        <dbReference type="ARBA" id="ARBA00052552"/>
    </source>
</evidence>
<dbReference type="GO" id="GO:0003853">
    <property type="term" value="F:short-chain 2-methyl fatty acyl-CoA dehydrogenase activity"/>
    <property type="evidence" value="ECO:0007669"/>
    <property type="project" value="UniProtKB-EC"/>
</dbReference>
<evidence type="ECO:0000256" key="16">
    <source>
        <dbReference type="SAM" id="MobiDB-lite"/>
    </source>
</evidence>
<evidence type="ECO:0000256" key="2">
    <source>
        <dbReference type="ARBA" id="ARBA00005109"/>
    </source>
</evidence>
<gene>
    <name evidence="20" type="ORF">TCAL_01897</name>
</gene>
<keyword evidence="7 15" id="KW-0560">Oxidoreductase</keyword>
<proteinExistence type="inferred from homology"/>
<dbReference type="InterPro" id="IPR006089">
    <property type="entry name" value="Acyl-CoA_DH_CS"/>
</dbReference>
<evidence type="ECO:0000256" key="15">
    <source>
        <dbReference type="RuleBase" id="RU362125"/>
    </source>
</evidence>
<dbReference type="FunFam" id="2.40.110.10:FF:000001">
    <property type="entry name" value="Acyl-CoA dehydrogenase, mitochondrial"/>
    <property type="match status" value="1"/>
</dbReference>
<dbReference type="OMA" id="NMATWML"/>
<reference evidence="20 21" key="1">
    <citation type="journal article" date="2018" name="Nat. Ecol. Evol.">
        <title>Genomic signatures of mitonuclear coevolution across populations of Tigriopus californicus.</title>
        <authorList>
            <person name="Barreto F.S."/>
            <person name="Watson E.T."/>
            <person name="Lima T.G."/>
            <person name="Willett C.S."/>
            <person name="Edmands S."/>
            <person name="Li W."/>
            <person name="Burton R.S."/>
        </authorList>
    </citation>
    <scope>NUCLEOTIDE SEQUENCE [LARGE SCALE GENOMIC DNA]</scope>
    <source>
        <strain evidence="20 21">San Diego</strain>
    </source>
</reference>
<dbReference type="InterPro" id="IPR009075">
    <property type="entry name" value="AcylCo_DH/oxidase_C"/>
</dbReference>
<evidence type="ECO:0000256" key="7">
    <source>
        <dbReference type="ARBA" id="ARBA00023002"/>
    </source>
</evidence>
<sequence>MAALQIGSRLLRRVLPRFNQLYSTETSNNADVGTDNGPLISSLDPSSGLNDEQRQIQKMATDFALKEMRPYMDKWDQEELFPVDTMRQAAALGFGGVYTRTDFGGTGLNRLEASIIFEALSQGCVSTTAYITIHNMVTWIIDTYGNDKQREHYVPKLASMEHFGSYCLTEPGSGSDAASLSTVAKREGGKFIVNGSKAFISGGGESDVYLVMTRTQGEGPKGISCLLIEKGTPGLSFGKKEKKMGWNSQPTRAVILEDCEVPVENVIGAEGQGFNIAMAGLNGGRLNIASTSLGAAQASIEATRDHVKVRKQFGQSLASFQHIQFEIAQMATKLVACRTMVRNAAMAMDTKHPDIVTLCSMAKLFTTDTCFDIVNTALQLHGGYGYLKDYPIEQYLRDIRVHQILEGTNQVMQILVSRAALK</sequence>
<dbReference type="Pfam" id="PF02770">
    <property type="entry name" value="Acyl-CoA_dh_M"/>
    <property type="match status" value="1"/>
</dbReference>
<comment type="catalytic activity">
    <reaction evidence="8">
        <text>(2S)-2-methylbutanoyl-CoA + oxidized [electron-transfer flavoprotein] + H(+) = (2E)-2-methylbut-2-enoyl-CoA + reduced [electron-transfer flavoprotein]</text>
        <dbReference type="Rhea" id="RHEA:48256"/>
        <dbReference type="Rhea" id="RHEA-COMP:10685"/>
        <dbReference type="Rhea" id="RHEA-COMP:10686"/>
        <dbReference type="ChEBI" id="CHEBI:15378"/>
        <dbReference type="ChEBI" id="CHEBI:57337"/>
        <dbReference type="ChEBI" id="CHEBI:57692"/>
        <dbReference type="ChEBI" id="CHEBI:58307"/>
        <dbReference type="ChEBI" id="CHEBI:88166"/>
    </reaction>
    <physiologicalReaction direction="left-to-right" evidence="8">
        <dbReference type="Rhea" id="RHEA:48257"/>
    </physiologicalReaction>
</comment>
<dbReference type="GO" id="GO:0006629">
    <property type="term" value="P:lipid metabolic process"/>
    <property type="evidence" value="ECO:0007669"/>
    <property type="project" value="InterPro"/>
</dbReference>
<protein>
    <recommendedName>
        <fullName evidence="12">Isobutyryl-CoA dehydrogenase, mitochondrial</fullName>
    </recommendedName>
    <alternativeName>
        <fullName evidence="13">Acyl-CoA dehydrogenase family member 8</fullName>
    </alternativeName>
</protein>
<dbReference type="SUPFAM" id="SSF56645">
    <property type="entry name" value="Acyl-CoA dehydrogenase NM domain-like"/>
    <property type="match status" value="1"/>
</dbReference>
<evidence type="ECO:0000313" key="20">
    <source>
        <dbReference type="EMBL" id="TRY73029.1"/>
    </source>
</evidence>
<dbReference type="Pfam" id="PF00441">
    <property type="entry name" value="Acyl-CoA_dh_1"/>
    <property type="match status" value="1"/>
</dbReference>
<dbReference type="GO" id="GO:0005739">
    <property type="term" value="C:mitochondrion"/>
    <property type="evidence" value="ECO:0007669"/>
    <property type="project" value="TreeGrafter"/>
</dbReference>